<dbReference type="OrthoDB" id="534481at2759"/>
<feature type="non-terminal residue" evidence="2">
    <location>
        <position position="1"/>
    </location>
</feature>
<sequence length="236" mass="25454">GVGSTQLSNHLNAYGMTTNLLTDTDTLRHSPWPPEFPPVESPTTADRCQLPPGANPHGQAQKTCGSGGSGGGSVILSAVSAATFPPSLEEYVARGDGGGRNVGKELPVLRPLCRVLVQRYERMFDADVAMPLFQLLCSHKLSPERIEQMAAAFTASRKPRCSQVMPELYDKMYGDLLAEMDRLPPLYVRVCLSVQSGIPSLTILTADRPCPRALLKLDSRGEQRTSAGAYIVGEDL</sequence>
<dbReference type="RefSeq" id="XP_002953261.1">
    <property type="nucleotide sequence ID" value="XM_002953215.1"/>
</dbReference>
<evidence type="ECO:0000313" key="2">
    <source>
        <dbReference type="EMBL" id="EFJ45571.1"/>
    </source>
</evidence>
<evidence type="ECO:0000256" key="1">
    <source>
        <dbReference type="SAM" id="MobiDB-lite"/>
    </source>
</evidence>
<gene>
    <name evidence="2" type="ORF">VOLCADRAFT_94030</name>
</gene>
<keyword evidence="3" id="KW-1185">Reference proteome</keyword>
<dbReference type="EMBL" id="GL378356">
    <property type="protein sequence ID" value="EFJ45571.1"/>
    <property type="molecule type" value="Genomic_DNA"/>
</dbReference>
<feature type="compositionally biased region" description="Pro residues" evidence="1">
    <location>
        <begin position="31"/>
        <end position="40"/>
    </location>
</feature>
<accession>D8U3Q6</accession>
<protein>
    <submittedName>
        <fullName evidence="2">Uncharacterized protein</fullName>
    </submittedName>
</protein>
<name>D8U3Q6_VOLCA</name>
<dbReference type="Proteomes" id="UP000001058">
    <property type="component" value="Unassembled WGS sequence"/>
</dbReference>
<organism evidence="3">
    <name type="scientific">Volvox carteri f. nagariensis</name>
    <dbReference type="NCBI Taxonomy" id="3068"/>
    <lineage>
        <taxon>Eukaryota</taxon>
        <taxon>Viridiplantae</taxon>
        <taxon>Chlorophyta</taxon>
        <taxon>core chlorophytes</taxon>
        <taxon>Chlorophyceae</taxon>
        <taxon>CS clade</taxon>
        <taxon>Chlamydomonadales</taxon>
        <taxon>Volvocaceae</taxon>
        <taxon>Volvox</taxon>
    </lineage>
</organism>
<reference evidence="2 3" key="1">
    <citation type="journal article" date="2010" name="Science">
        <title>Genomic analysis of organismal complexity in the multicellular green alga Volvox carteri.</title>
        <authorList>
            <person name="Prochnik S.E."/>
            <person name="Umen J."/>
            <person name="Nedelcu A.M."/>
            <person name="Hallmann A."/>
            <person name="Miller S.M."/>
            <person name="Nishii I."/>
            <person name="Ferris P."/>
            <person name="Kuo A."/>
            <person name="Mitros T."/>
            <person name="Fritz-Laylin L.K."/>
            <person name="Hellsten U."/>
            <person name="Chapman J."/>
            <person name="Simakov O."/>
            <person name="Rensing S.A."/>
            <person name="Terry A."/>
            <person name="Pangilinan J."/>
            <person name="Kapitonov V."/>
            <person name="Jurka J."/>
            <person name="Salamov A."/>
            <person name="Shapiro H."/>
            <person name="Schmutz J."/>
            <person name="Grimwood J."/>
            <person name="Lindquist E."/>
            <person name="Lucas S."/>
            <person name="Grigoriev I.V."/>
            <person name="Schmitt R."/>
            <person name="Kirk D."/>
            <person name="Rokhsar D.S."/>
        </authorList>
    </citation>
    <scope>NUCLEOTIDE SEQUENCE [LARGE SCALE GENOMIC DNA]</scope>
    <source>
        <strain evidence="3">f. Nagariensis / Eve</strain>
    </source>
</reference>
<dbReference type="GeneID" id="9622359"/>
<dbReference type="AlphaFoldDB" id="D8U3Q6"/>
<proteinExistence type="predicted"/>
<feature type="region of interest" description="Disordered" evidence="1">
    <location>
        <begin position="25"/>
        <end position="67"/>
    </location>
</feature>
<dbReference type="KEGG" id="vcn:VOLCADRAFT_94030"/>
<dbReference type="InParanoid" id="D8U3Q6"/>
<evidence type="ECO:0000313" key="3">
    <source>
        <dbReference type="Proteomes" id="UP000001058"/>
    </source>
</evidence>